<dbReference type="STRING" id="458817.Shal_4202"/>
<dbReference type="HOGENOM" id="CLU_071269_2_0_6"/>
<evidence type="ECO:0000313" key="2">
    <source>
        <dbReference type="EMBL" id="ABZ78742.1"/>
    </source>
</evidence>
<reference evidence="2" key="1">
    <citation type="submission" date="2008-01" db="EMBL/GenBank/DDBJ databases">
        <title>Complete sequence of Shewanella halifaxensis HAW-EB4.</title>
        <authorList>
            <consortium name="US DOE Joint Genome Institute"/>
            <person name="Copeland A."/>
            <person name="Lucas S."/>
            <person name="Lapidus A."/>
            <person name="Glavina del Rio T."/>
            <person name="Dalin E."/>
            <person name="Tice H."/>
            <person name="Bruce D."/>
            <person name="Goodwin L."/>
            <person name="Pitluck S."/>
            <person name="Sims D."/>
            <person name="Brettin T."/>
            <person name="Detter J.C."/>
            <person name="Han C."/>
            <person name="Kuske C.R."/>
            <person name="Schmutz J."/>
            <person name="Larimer F."/>
            <person name="Land M."/>
            <person name="Hauser L."/>
            <person name="Kyrpides N."/>
            <person name="Kim E."/>
            <person name="Zhao J.-S."/>
            <person name="Richardson P."/>
        </authorList>
    </citation>
    <scope>NUCLEOTIDE SEQUENCE [LARGE SCALE GENOMIC DNA]</scope>
    <source>
        <strain evidence="2">HAW-EB4</strain>
    </source>
</reference>
<accession>B0TNL0</accession>
<proteinExistence type="predicted"/>
<evidence type="ECO:0000259" key="1">
    <source>
        <dbReference type="Pfam" id="PF01755"/>
    </source>
</evidence>
<keyword evidence="2" id="KW-0808">Transferase</keyword>
<gene>
    <name evidence="2" type="ordered locus">Shal_4202</name>
</gene>
<evidence type="ECO:0000313" key="3">
    <source>
        <dbReference type="Proteomes" id="UP000001317"/>
    </source>
</evidence>
<feature type="domain" description="Glycosyl transferase family 25" evidence="1">
    <location>
        <begin position="2"/>
        <end position="177"/>
    </location>
</feature>
<dbReference type="Proteomes" id="UP000001317">
    <property type="component" value="Chromosome"/>
</dbReference>
<dbReference type="AlphaFoldDB" id="B0TNL0"/>
<dbReference type="RefSeq" id="WP_012279246.1">
    <property type="nucleotide sequence ID" value="NC_010334.1"/>
</dbReference>
<protein>
    <submittedName>
        <fullName evidence="2">Glycosyl transferase family 25</fullName>
    </submittedName>
</protein>
<dbReference type="eggNOG" id="COG3306">
    <property type="taxonomic scope" value="Bacteria"/>
</dbReference>
<dbReference type="GO" id="GO:0016740">
    <property type="term" value="F:transferase activity"/>
    <property type="evidence" value="ECO:0007669"/>
    <property type="project" value="UniProtKB-KW"/>
</dbReference>
<dbReference type="OrthoDB" id="9816113at2"/>
<organism evidence="2 3">
    <name type="scientific">Shewanella halifaxensis (strain HAW-EB4)</name>
    <dbReference type="NCBI Taxonomy" id="458817"/>
    <lineage>
        <taxon>Bacteria</taxon>
        <taxon>Pseudomonadati</taxon>
        <taxon>Pseudomonadota</taxon>
        <taxon>Gammaproteobacteria</taxon>
        <taxon>Alteromonadales</taxon>
        <taxon>Shewanellaceae</taxon>
        <taxon>Shewanella</taxon>
    </lineage>
</organism>
<sequence>MKCFVISLLTEKKRRAHINQEFSSQAIPFEFFDATTPDLNEAETTRLQIATQDTTLSKGELSCLLSHVALLQQIVDESIPYTAIFEDDIHLGKDAGRYLCSESWIPKTAELIKVEMFNHIAKGTFLGNHKLALGAELFKLRGKHLGTAGYIISCRMAGLLLSEIRQYQPIEAIDKIMFEEMITSKKVVAYQLQPAICAQDDIINRKNSLLHSSLNDERILPAKKKLSLGLKVKREVDRMLSRRIQFK</sequence>
<dbReference type="KEGG" id="shl:Shal_4202"/>
<dbReference type="Pfam" id="PF01755">
    <property type="entry name" value="Glyco_transf_25"/>
    <property type="match status" value="1"/>
</dbReference>
<dbReference type="InterPro" id="IPR002654">
    <property type="entry name" value="Glyco_trans_25"/>
</dbReference>
<dbReference type="CDD" id="cd06532">
    <property type="entry name" value="Glyco_transf_25"/>
    <property type="match status" value="1"/>
</dbReference>
<dbReference type="CAZy" id="GT25">
    <property type="family name" value="Glycosyltransferase Family 25"/>
</dbReference>
<dbReference type="EMBL" id="CP000931">
    <property type="protein sequence ID" value="ABZ78742.1"/>
    <property type="molecule type" value="Genomic_DNA"/>
</dbReference>
<name>B0TNL0_SHEHH</name>
<keyword evidence="3" id="KW-1185">Reference proteome</keyword>